<sequence length="273" mass="29591">MKVGSSANKSSRGAASEANANQSKTGGSLEANAEDVANMAQANDDDAVSRADRTETDNLPVPPLFIHSARTTFSHPGAFSVPGIGGASSRELTRSSQSDPSLPNNQNDFGSPLDATLVDQEAQQQETGQVRVQLPEASNVMSIRSKGNESTTSSSSLINLCFFLIIAVIVGLVLWLVISQLSNQGSGSSDPIVAIGTFSEAAETNRSHQYPPFDNTLHRNTRKAILDDPTSPQARANNWMWEDPYFDTYPKWQKIQRFALAVIYHAMEGDNWF</sequence>
<dbReference type="EMBL" id="CAICTM010001303">
    <property type="protein sequence ID" value="CAB9522455.1"/>
    <property type="molecule type" value="Genomic_DNA"/>
</dbReference>
<keyword evidence="2" id="KW-1133">Transmembrane helix</keyword>
<dbReference type="AlphaFoldDB" id="A0A9N8EPR0"/>
<keyword evidence="4" id="KW-1185">Reference proteome</keyword>
<feature type="region of interest" description="Disordered" evidence="1">
    <location>
        <begin position="77"/>
        <end position="113"/>
    </location>
</feature>
<evidence type="ECO:0000313" key="4">
    <source>
        <dbReference type="Proteomes" id="UP001153069"/>
    </source>
</evidence>
<protein>
    <submittedName>
        <fullName evidence="3">Uncharacterized protein</fullName>
    </submittedName>
</protein>
<name>A0A9N8EPR0_9STRA</name>
<keyword evidence="2" id="KW-0472">Membrane</keyword>
<feature type="compositionally biased region" description="Basic and acidic residues" evidence="1">
    <location>
        <begin position="47"/>
        <end position="56"/>
    </location>
</feature>
<feature type="compositionally biased region" description="Polar residues" evidence="1">
    <location>
        <begin position="94"/>
        <end position="109"/>
    </location>
</feature>
<organism evidence="3 4">
    <name type="scientific">Seminavis robusta</name>
    <dbReference type="NCBI Taxonomy" id="568900"/>
    <lineage>
        <taxon>Eukaryota</taxon>
        <taxon>Sar</taxon>
        <taxon>Stramenopiles</taxon>
        <taxon>Ochrophyta</taxon>
        <taxon>Bacillariophyta</taxon>
        <taxon>Bacillariophyceae</taxon>
        <taxon>Bacillariophycidae</taxon>
        <taxon>Naviculales</taxon>
        <taxon>Naviculaceae</taxon>
        <taxon>Seminavis</taxon>
    </lineage>
</organism>
<keyword evidence="2" id="KW-0812">Transmembrane</keyword>
<evidence type="ECO:0000256" key="1">
    <source>
        <dbReference type="SAM" id="MobiDB-lite"/>
    </source>
</evidence>
<dbReference type="Proteomes" id="UP001153069">
    <property type="component" value="Unassembled WGS sequence"/>
</dbReference>
<evidence type="ECO:0000256" key="2">
    <source>
        <dbReference type="SAM" id="Phobius"/>
    </source>
</evidence>
<gene>
    <name evidence="3" type="ORF">SEMRO_1305_G261130.1</name>
</gene>
<evidence type="ECO:0000313" key="3">
    <source>
        <dbReference type="EMBL" id="CAB9522455.1"/>
    </source>
</evidence>
<comment type="caution">
    <text evidence="3">The sequence shown here is derived from an EMBL/GenBank/DDBJ whole genome shotgun (WGS) entry which is preliminary data.</text>
</comment>
<proteinExistence type="predicted"/>
<reference evidence="3" key="1">
    <citation type="submission" date="2020-06" db="EMBL/GenBank/DDBJ databases">
        <authorList>
            <consortium name="Plant Systems Biology data submission"/>
        </authorList>
    </citation>
    <scope>NUCLEOTIDE SEQUENCE</scope>
    <source>
        <strain evidence="3">D6</strain>
    </source>
</reference>
<feature type="transmembrane region" description="Helical" evidence="2">
    <location>
        <begin position="157"/>
        <end position="178"/>
    </location>
</feature>
<feature type="compositionally biased region" description="Polar residues" evidence="1">
    <location>
        <begin position="1"/>
        <end position="26"/>
    </location>
</feature>
<feature type="region of interest" description="Disordered" evidence="1">
    <location>
        <begin position="1"/>
        <end position="63"/>
    </location>
</feature>
<accession>A0A9N8EPR0</accession>